<proteinExistence type="predicted"/>
<name>A0A1F5FTJ9_9BACT</name>
<evidence type="ECO:0000313" key="1">
    <source>
        <dbReference type="EMBL" id="OGD82938.1"/>
    </source>
</evidence>
<gene>
    <name evidence="1" type="ORF">A2572_03645</name>
</gene>
<sequence>MEKHPNRYLNEFAALFVLNYLRHSGYKRTGTYINNAVWNLLENAEISPNTFPTDLSDLAHQAAIVQRRLVLEGRQNTSLRSVRHEYPQLMPVISHGPQAWLINTYRPLLEYLLEIDLGQLEYGIDKDRYRIIEENVMAARMMFENASKSIANELVATYANIPNLGLFGGGEGNGAAMHTNLLAFHQQNIFPDFLLSDIDPKTKKVAEKFFRERGYQSKHFPWMKIDIGNPNDLALVAKHFSWHKLIVNVNFIVHELEPIAEKFFKATSKSTPNADLVISEFFEPEDYSNIGPDFPHWFVLLHKLSRQSLRTEKDFMRYPTRYGYKLMDHRIDHQKYNSTPVTSTLFFTKK</sequence>
<accession>A0A1F5FTJ9</accession>
<organism evidence="1 2">
    <name type="scientific">Candidatus Collierbacteria bacterium RIFOXYD1_FULL_40_9</name>
    <dbReference type="NCBI Taxonomy" id="1817731"/>
    <lineage>
        <taxon>Bacteria</taxon>
        <taxon>Candidatus Collieribacteriota</taxon>
    </lineage>
</organism>
<dbReference type="EMBL" id="MFAQ01000035">
    <property type="protein sequence ID" value="OGD82938.1"/>
    <property type="molecule type" value="Genomic_DNA"/>
</dbReference>
<comment type="caution">
    <text evidence="1">The sequence shown here is derived from an EMBL/GenBank/DDBJ whole genome shotgun (WGS) entry which is preliminary data.</text>
</comment>
<evidence type="ECO:0000313" key="2">
    <source>
        <dbReference type="Proteomes" id="UP000179237"/>
    </source>
</evidence>
<protein>
    <submittedName>
        <fullName evidence="1">Uncharacterized protein</fullName>
    </submittedName>
</protein>
<reference evidence="1 2" key="1">
    <citation type="journal article" date="2016" name="Nat. Commun.">
        <title>Thousands of microbial genomes shed light on interconnected biogeochemical processes in an aquifer system.</title>
        <authorList>
            <person name="Anantharaman K."/>
            <person name="Brown C.T."/>
            <person name="Hug L.A."/>
            <person name="Sharon I."/>
            <person name="Castelle C.J."/>
            <person name="Probst A.J."/>
            <person name="Thomas B.C."/>
            <person name="Singh A."/>
            <person name="Wilkins M.J."/>
            <person name="Karaoz U."/>
            <person name="Brodie E.L."/>
            <person name="Williams K.H."/>
            <person name="Hubbard S.S."/>
            <person name="Banfield J.F."/>
        </authorList>
    </citation>
    <scope>NUCLEOTIDE SEQUENCE [LARGE SCALE GENOMIC DNA]</scope>
</reference>
<dbReference type="Proteomes" id="UP000179237">
    <property type="component" value="Unassembled WGS sequence"/>
</dbReference>
<dbReference type="AlphaFoldDB" id="A0A1F5FTJ9"/>